<protein>
    <submittedName>
        <fullName evidence="2">Uncharacterized protein</fullName>
    </submittedName>
</protein>
<evidence type="ECO:0000313" key="3">
    <source>
        <dbReference type="Proteomes" id="UP001596540"/>
    </source>
</evidence>
<reference evidence="3" key="1">
    <citation type="journal article" date="2019" name="Int. J. Syst. Evol. Microbiol.">
        <title>The Global Catalogue of Microorganisms (GCM) 10K type strain sequencing project: providing services to taxonomists for standard genome sequencing and annotation.</title>
        <authorList>
            <consortium name="The Broad Institute Genomics Platform"/>
            <consortium name="The Broad Institute Genome Sequencing Center for Infectious Disease"/>
            <person name="Wu L."/>
            <person name="Ma J."/>
        </authorList>
    </citation>
    <scope>NUCLEOTIDE SEQUENCE [LARGE SCALE GENOMIC DNA]</scope>
    <source>
        <strain evidence="3">CGMCC 4.7382</strain>
    </source>
</reference>
<evidence type="ECO:0000256" key="1">
    <source>
        <dbReference type="SAM" id="MobiDB-lite"/>
    </source>
</evidence>
<feature type="region of interest" description="Disordered" evidence="1">
    <location>
        <begin position="1"/>
        <end position="24"/>
    </location>
</feature>
<accession>A0ABW2KGW6</accession>
<feature type="compositionally biased region" description="Basic and acidic residues" evidence="1">
    <location>
        <begin position="8"/>
        <end position="19"/>
    </location>
</feature>
<dbReference type="RefSeq" id="WP_379871220.1">
    <property type="nucleotide sequence ID" value="NZ_JBHTBH010000005.1"/>
</dbReference>
<gene>
    <name evidence="2" type="ORF">ACFQRF_12530</name>
</gene>
<dbReference type="EMBL" id="JBHTBH010000005">
    <property type="protein sequence ID" value="MFC7328570.1"/>
    <property type="molecule type" value="Genomic_DNA"/>
</dbReference>
<keyword evidence="3" id="KW-1185">Reference proteome</keyword>
<name>A0ABW2KGW6_9ACTN</name>
<dbReference type="Proteomes" id="UP001596540">
    <property type="component" value="Unassembled WGS sequence"/>
</dbReference>
<comment type="caution">
    <text evidence="2">The sequence shown here is derived from an EMBL/GenBank/DDBJ whole genome shotgun (WGS) entry which is preliminary data.</text>
</comment>
<organism evidence="2 3">
    <name type="scientific">Marinactinospora rubrisoli</name>
    <dbReference type="NCBI Taxonomy" id="2715399"/>
    <lineage>
        <taxon>Bacteria</taxon>
        <taxon>Bacillati</taxon>
        <taxon>Actinomycetota</taxon>
        <taxon>Actinomycetes</taxon>
        <taxon>Streptosporangiales</taxon>
        <taxon>Nocardiopsidaceae</taxon>
        <taxon>Marinactinospora</taxon>
    </lineage>
</organism>
<proteinExistence type="predicted"/>
<sequence>MALGRHRIGPEARRRHAEDSEAGARLPELVAAAAEAERRLREAHEQGADVAELHRRGTDLDAALTDAMRAAYARQRALIGPRGYDDRIYRRRRMARADVREATAAAERLLTLRERHRLHGIARVPREPAA</sequence>
<evidence type="ECO:0000313" key="2">
    <source>
        <dbReference type="EMBL" id="MFC7328570.1"/>
    </source>
</evidence>